<gene>
    <name evidence="7" type="ORF">PSU4_00340</name>
</gene>
<feature type="transmembrane region" description="Helical" evidence="5">
    <location>
        <begin position="133"/>
        <end position="157"/>
    </location>
</feature>
<organism evidence="7 8">
    <name type="scientific">Pseudonocardia sulfidoxydans NBRC 16205</name>
    <dbReference type="NCBI Taxonomy" id="1223511"/>
    <lineage>
        <taxon>Bacteria</taxon>
        <taxon>Bacillati</taxon>
        <taxon>Actinomycetota</taxon>
        <taxon>Actinomycetes</taxon>
        <taxon>Pseudonocardiales</taxon>
        <taxon>Pseudonocardiaceae</taxon>
        <taxon>Pseudonocardia</taxon>
    </lineage>
</organism>
<comment type="subcellular location">
    <subcellularLocation>
        <location evidence="1">Membrane</location>
        <topology evidence="1">Multi-pass membrane protein</topology>
    </subcellularLocation>
</comment>
<comment type="caution">
    <text evidence="7">The sequence shown here is derived from an EMBL/GenBank/DDBJ whole genome shotgun (WGS) entry which is preliminary data.</text>
</comment>
<feature type="transmembrane region" description="Helical" evidence="5">
    <location>
        <begin position="104"/>
        <end position="127"/>
    </location>
</feature>
<dbReference type="Proteomes" id="UP000321685">
    <property type="component" value="Unassembled WGS sequence"/>
</dbReference>
<keyword evidence="3 5" id="KW-1133">Transmembrane helix</keyword>
<dbReference type="SUPFAM" id="SSF52091">
    <property type="entry name" value="SpoIIaa-like"/>
    <property type="match status" value="1"/>
</dbReference>
<feature type="domain" description="STAS" evidence="6">
    <location>
        <begin position="448"/>
        <end position="541"/>
    </location>
</feature>
<dbReference type="InterPro" id="IPR011547">
    <property type="entry name" value="SLC26A/SulP_dom"/>
</dbReference>
<evidence type="ECO:0000256" key="2">
    <source>
        <dbReference type="ARBA" id="ARBA00022692"/>
    </source>
</evidence>
<feature type="transmembrane region" description="Helical" evidence="5">
    <location>
        <begin position="178"/>
        <end position="197"/>
    </location>
</feature>
<dbReference type="PROSITE" id="PS50801">
    <property type="entry name" value="STAS"/>
    <property type="match status" value="1"/>
</dbReference>
<dbReference type="InterPro" id="IPR036513">
    <property type="entry name" value="STAS_dom_sf"/>
</dbReference>
<evidence type="ECO:0000256" key="5">
    <source>
        <dbReference type="SAM" id="Phobius"/>
    </source>
</evidence>
<evidence type="ECO:0000259" key="6">
    <source>
        <dbReference type="PROSITE" id="PS50801"/>
    </source>
</evidence>
<evidence type="ECO:0000256" key="4">
    <source>
        <dbReference type="ARBA" id="ARBA00023136"/>
    </source>
</evidence>
<dbReference type="GO" id="GO:0016020">
    <property type="term" value="C:membrane"/>
    <property type="evidence" value="ECO:0007669"/>
    <property type="project" value="UniProtKB-SubCell"/>
</dbReference>
<keyword evidence="2 5" id="KW-0812">Transmembrane</keyword>
<dbReference type="RefSeq" id="WP_222596114.1">
    <property type="nucleotide sequence ID" value="NZ_BJVJ01000001.1"/>
</dbReference>
<keyword evidence="8" id="KW-1185">Reference proteome</keyword>
<dbReference type="AlphaFoldDB" id="A0A511D8G1"/>
<feature type="transmembrane region" description="Helical" evidence="5">
    <location>
        <begin position="244"/>
        <end position="267"/>
    </location>
</feature>
<dbReference type="EMBL" id="BJVJ01000001">
    <property type="protein sequence ID" value="GEL21080.1"/>
    <property type="molecule type" value="Genomic_DNA"/>
</dbReference>
<dbReference type="Pfam" id="PF00916">
    <property type="entry name" value="Sulfate_transp"/>
    <property type="match status" value="1"/>
</dbReference>
<proteinExistence type="predicted"/>
<accession>A0A511D8G1</accession>
<dbReference type="GO" id="GO:0055085">
    <property type="term" value="P:transmembrane transport"/>
    <property type="evidence" value="ECO:0007669"/>
    <property type="project" value="InterPro"/>
</dbReference>
<evidence type="ECO:0000313" key="7">
    <source>
        <dbReference type="EMBL" id="GEL21080.1"/>
    </source>
</evidence>
<evidence type="ECO:0000256" key="1">
    <source>
        <dbReference type="ARBA" id="ARBA00004141"/>
    </source>
</evidence>
<feature type="transmembrane region" description="Helical" evidence="5">
    <location>
        <begin position="203"/>
        <end position="223"/>
    </location>
</feature>
<name>A0A511D8G1_9PSEU</name>
<feature type="transmembrane region" description="Helical" evidence="5">
    <location>
        <begin position="398"/>
        <end position="415"/>
    </location>
</feature>
<feature type="transmembrane region" description="Helical" evidence="5">
    <location>
        <begin position="333"/>
        <end position="362"/>
    </location>
</feature>
<dbReference type="CDD" id="cd07042">
    <property type="entry name" value="STAS_SulP_like_sulfate_transporter"/>
    <property type="match status" value="1"/>
</dbReference>
<evidence type="ECO:0000256" key="3">
    <source>
        <dbReference type="ARBA" id="ARBA00022989"/>
    </source>
</evidence>
<evidence type="ECO:0000313" key="8">
    <source>
        <dbReference type="Proteomes" id="UP000321685"/>
    </source>
</evidence>
<dbReference type="Gene3D" id="3.30.750.24">
    <property type="entry name" value="STAS domain"/>
    <property type="match status" value="1"/>
</dbReference>
<feature type="transmembrane region" description="Helical" evidence="5">
    <location>
        <begin position="77"/>
        <end position="97"/>
    </location>
</feature>
<dbReference type="PANTHER" id="PTHR11814">
    <property type="entry name" value="SULFATE TRANSPORTER"/>
    <property type="match status" value="1"/>
</dbReference>
<keyword evidence="4 5" id="KW-0472">Membrane</keyword>
<dbReference type="Pfam" id="PF01740">
    <property type="entry name" value="STAS"/>
    <property type="match status" value="1"/>
</dbReference>
<protein>
    <submittedName>
        <fullName evidence="7">Sodium-independent anion transporter</fullName>
    </submittedName>
</protein>
<sequence length="567" mass="57757">MAKPTRPRFRSPLTDLRRIADRRVLRRDLAAGVVLGIESVPDGLARGLLVGAAPLSGLYGYLFGMVAAAVVTATPLVVVQATGALAIIVADVDLAAFPDPARALATLTVLTGGVLVVGGLLGVGGLLRFVSTAVMTGFVAAVGVNIVLSQLGTLTGADLGVGNRLEQLLRLLTAPGRIDLASTAVGVVTVVLVVLLTRTRLGALGMVVAVVVGSALAALFGGLGHPVQLMRDLVDVPRSLPGAVLPAFGESLALLLPAVSLAFVGAVQGAAVSASVARREDAPTNPSRDITGQGVGNLVSGLFQGMPVGGSSSASSLAAAAGGRTRLVPLSAAVVMALVIVLLGGAVGLVAMPALAGLLVVVGASTVRPAQLVSVARVGLVQLTVLTVTFVLTMIVPLQYAVLVGVGLSIVLHVVRQSGTLVLVQAHLVAGGRIRESEPVAEVPAGQVVVLQPYGSIFFASAAALEARLPTVTPESRGSVVILRLRGVEDAGATFTDVLDRYAAALRAAGSRLVIVLDSPRLLRQLRVTGVLDVLGEENVYRGNEWVGHALRRAHRDAHAWVTEQGG</sequence>
<dbReference type="InterPro" id="IPR001902">
    <property type="entry name" value="SLC26A/SulP_fam"/>
</dbReference>
<dbReference type="InterPro" id="IPR002645">
    <property type="entry name" value="STAS_dom"/>
</dbReference>
<reference evidence="7 8" key="1">
    <citation type="submission" date="2019-07" db="EMBL/GenBank/DDBJ databases">
        <title>Whole genome shotgun sequence of Pseudonocardia sulfidoxydans NBRC 16205.</title>
        <authorList>
            <person name="Hosoyama A."/>
            <person name="Uohara A."/>
            <person name="Ohji S."/>
            <person name="Ichikawa N."/>
        </authorList>
    </citation>
    <scope>NUCLEOTIDE SEQUENCE [LARGE SCALE GENOMIC DNA]</scope>
    <source>
        <strain evidence="7 8">NBRC 16205</strain>
    </source>
</reference>